<evidence type="ECO:0000313" key="1">
    <source>
        <dbReference type="EMBL" id="CAG9795758.1"/>
    </source>
</evidence>
<dbReference type="EMBL" id="OU893339">
    <property type="protein sequence ID" value="CAG9795758.1"/>
    <property type="molecule type" value="Genomic_DNA"/>
</dbReference>
<reference evidence="1" key="2">
    <citation type="submission" date="2022-10" db="EMBL/GenBank/DDBJ databases">
        <authorList>
            <consortium name="ENA_rothamsted_submissions"/>
            <consortium name="culmorum"/>
            <person name="King R."/>
        </authorList>
    </citation>
    <scope>NUCLEOTIDE SEQUENCE</scope>
</reference>
<evidence type="ECO:0000313" key="2">
    <source>
        <dbReference type="Proteomes" id="UP001153714"/>
    </source>
</evidence>
<name>A0A9N9RFH2_9NEOP</name>
<protein>
    <submittedName>
        <fullName evidence="1">Uncharacterized protein</fullName>
    </submittedName>
</protein>
<dbReference type="AlphaFoldDB" id="A0A9N9RFH2"/>
<sequence>MLVNFNQEGNVFISNYSSSYIDTMRLPITRHPLKYFRVLYSTEKKHIFFPNVVCYYATTFDIYGLTYDFIERYKFKQNNINTDMNNFSIRRYMDHGSSLKTVTNMSENEIQEFIMKLLSKSKDNQIEEIITYCRNNRKFIGELTLKRLFRHYSSAGKPEMILYLQSYCLKVDPDLYRRNGKFMHFLAKAQCLKGNAEKGLSILKECYDKNEGLRSFYRIILRELIQDVVLNKSEASLVIFKRYVMDFSNVYKDYYPLICLWHLCWSSNWFSDQVLGDKLLEENEDLRNIVKDKATAFSISALKDYNEDAVMRLLQILLKYQLMGEYVKVLQVLFNFKLRNRDLRGCTEIIRNCELLGLTLPSDQQGRFLTMLILGETSKETEKPTCNTAKNFKLKF</sequence>
<reference evidence="1" key="1">
    <citation type="submission" date="2021-12" db="EMBL/GenBank/DDBJ databases">
        <authorList>
            <person name="King R."/>
        </authorList>
    </citation>
    <scope>NUCLEOTIDE SEQUENCE</scope>
</reference>
<dbReference type="OrthoDB" id="6763801at2759"/>
<gene>
    <name evidence="1" type="ORF">DIATSA_LOCUS12998</name>
</gene>
<dbReference type="Proteomes" id="UP001153714">
    <property type="component" value="Chromosome 8"/>
</dbReference>
<proteinExistence type="predicted"/>
<keyword evidence="2" id="KW-1185">Reference proteome</keyword>
<organism evidence="1 2">
    <name type="scientific">Diatraea saccharalis</name>
    <name type="common">sugarcane borer</name>
    <dbReference type="NCBI Taxonomy" id="40085"/>
    <lineage>
        <taxon>Eukaryota</taxon>
        <taxon>Metazoa</taxon>
        <taxon>Ecdysozoa</taxon>
        <taxon>Arthropoda</taxon>
        <taxon>Hexapoda</taxon>
        <taxon>Insecta</taxon>
        <taxon>Pterygota</taxon>
        <taxon>Neoptera</taxon>
        <taxon>Endopterygota</taxon>
        <taxon>Lepidoptera</taxon>
        <taxon>Glossata</taxon>
        <taxon>Ditrysia</taxon>
        <taxon>Pyraloidea</taxon>
        <taxon>Crambidae</taxon>
        <taxon>Crambinae</taxon>
        <taxon>Diatraea</taxon>
    </lineage>
</organism>
<accession>A0A9N9RFH2</accession>